<dbReference type="InterPro" id="IPR011009">
    <property type="entry name" value="Kinase-like_dom_sf"/>
</dbReference>
<reference evidence="3 4" key="1">
    <citation type="journal article" date="2019" name="Int. J. Syst. Evol. Microbiol.">
        <title>The Global Catalogue of Microorganisms (GCM) 10K type strain sequencing project: providing services to taxonomists for standard genome sequencing and annotation.</title>
        <authorList>
            <consortium name="The Broad Institute Genomics Platform"/>
            <consortium name="The Broad Institute Genome Sequencing Center for Infectious Disease"/>
            <person name="Wu L."/>
            <person name="Ma J."/>
        </authorList>
    </citation>
    <scope>NUCLEOTIDE SEQUENCE [LARGE SCALE GENOMIC DNA]</scope>
    <source>
        <strain evidence="3 4">JCM 10425</strain>
    </source>
</reference>
<name>A0ABN0UZQ1_9ACTN</name>
<organism evidence="3 4">
    <name type="scientific">Cryptosporangium japonicum</name>
    <dbReference type="NCBI Taxonomy" id="80872"/>
    <lineage>
        <taxon>Bacteria</taxon>
        <taxon>Bacillati</taxon>
        <taxon>Actinomycetota</taxon>
        <taxon>Actinomycetes</taxon>
        <taxon>Cryptosporangiales</taxon>
        <taxon>Cryptosporangiaceae</taxon>
        <taxon>Cryptosporangium</taxon>
    </lineage>
</organism>
<evidence type="ECO:0000313" key="4">
    <source>
        <dbReference type="Proteomes" id="UP001500967"/>
    </source>
</evidence>
<dbReference type="Proteomes" id="UP001500967">
    <property type="component" value="Unassembled WGS sequence"/>
</dbReference>
<feature type="region of interest" description="Disordered" evidence="1">
    <location>
        <begin position="1"/>
        <end position="24"/>
    </location>
</feature>
<proteinExistence type="predicted"/>
<dbReference type="PANTHER" id="PTHR21310">
    <property type="entry name" value="AMINOGLYCOSIDE PHOSPHOTRANSFERASE-RELATED-RELATED"/>
    <property type="match status" value="1"/>
</dbReference>
<dbReference type="SUPFAM" id="SSF56112">
    <property type="entry name" value="Protein kinase-like (PK-like)"/>
    <property type="match status" value="1"/>
</dbReference>
<accession>A0ABN0UZQ1</accession>
<evidence type="ECO:0000256" key="1">
    <source>
        <dbReference type="SAM" id="MobiDB-lite"/>
    </source>
</evidence>
<comment type="caution">
    <text evidence="3">The sequence shown here is derived from an EMBL/GenBank/DDBJ whole genome shotgun (WGS) entry which is preliminary data.</text>
</comment>
<gene>
    <name evidence="3" type="ORF">GCM10009539_62970</name>
</gene>
<dbReference type="InterPro" id="IPR002575">
    <property type="entry name" value="Aminoglycoside_PTrfase"/>
</dbReference>
<sequence length="321" mass="34363">METSATGPGSRSRPRPTWPELPGPVREGIERALGAAVVEAVSTPLGLTPGLASRVLLADGRRAFLKAAGVHRGPFEVEKLRHEARVLDALRPDTPAPRLLGLYDDGRWAALACTDVDGRPPALPWTADDLERVLDALARCAAATTPAPLGEPRFVTDWAADLTGWRYLASTPAAAEAARAAFPDHDFDLERLARLEAGWSVRADGDTLLHGDLRADNILLTDERVWFVDWPSACVGAPWLDLVFLLPSVAASAPAVDVGTILHTHPLTRDVAPETITATVAALAGFLVTVGLEPAPWYAPEVRAFQRAEAAAALRWLNGMI</sequence>
<protein>
    <recommendedName>
        <fullName evidence="2">Aminoglycoside phosphotransferase domain-containing protein</fullName>
    </recommendedName>
</protein>
<dbReference type="Pfam" id="PF01636">
    <property type="entry name" value="APH"/>
    <property type="match status" value="1"/>
</dbReference>
<dbReference type="Gene3D" id="3.90.1200.10">
    <property type="match status" value="1"/>
</dbReference>
<evidence type="ECO:0000259" key="2">
    <source>
        <dbReference type="Pfam" id="PF01636"/>
    </source>
</evidence>
<evidence type="ECO:0000313" key="3">
    <source>
        <dbReference type="EMBL" id="GAA0267526.1"/>
    </source>
</evidence>
<dbReference type="EMBL" id="BAAAGX010000027">
    <property type="protein sequence ID" value="GAA0267526.1"/>
    <property type="molecule type" value="Genomic_DNA"/>
</dbReference>
<keyword evidence="4" id="KW-1185">Reference proteome</keyword>
<dbReference type="InterPro" id="IPR051678">
    <property type="entry name" value="AGP_Transferase"/>
</dbReference>
<dbReference type="RefSeq" id="WP_344652560.1">
    <property type="nucleotide sequence ID" value="NZ_BAAAGX010000027.1"/>
</dbReference>
<feature type="domain" description="Aminoglycoside phosphotransferase" evidence="2">
    <location>
        <begin position="75"/>
        <end position="247"/>
    </location>
</feature>